<evidence type="ECO:0000256" key="8">
    <source>
        <dbReference type="SAM" id="Phobius"/>
    </source>
</evidence>
<evidence type="ECO:0000313" key="9">
    <source>
        <dbReference type="EMBL" id="TKC00204.1"/>
    </source>
</evidence>
<evidence type="ECO:0000256" key="7">
    <source>
        <dbReference type="ARBA" id="ARBA00023136"/>
    </source>
</evidence>
<evidence type="ECO:0000256" key="5">
    <source>
        <dbReference type="ARBA" id="ARBA00022692"/>
    </source>
</evidence>
<feature type="transmembrane region" description="Helical" evidence="8">
    <location>
        <begin position="254"/>
        <end position="275"/>
    </location>
</feature>
<accession>A0A4U1C6F5</accession>
<dbReference type="Gene3D" id="1.20.1250.20">
    <property type="entry name" value="MFS general substrate transporter like domains"/>
    <property type="match status" value="2"/>
</dbReference>
<evidence type="ECO:0000256" key="3">
    <source>
        <dbReference type="ARBA" id="ARBA00009120"/>
    </source>
</evidence>
<proteinExistence type="inferred from homology"/>
<dbReference type="OrthoDB" id="9786665at2"/>
<comment type="caution">
    <text evidence="9">The sequence shown here is derived from an EMBL/GenBank/DDBJ whole genome shotgun (WGS) entry which is preliminary data.</text>
</comment>
<keyword evidence="5 8" id="KW-0812">Transmembrane</keyword>
<feature type="transmembrane region" description="Helical" evidence="8">
    <location>
        <begin position="62"/>
        <end position="83"/>
    </location>
</feature>
<feature type="transmembrane region" description="Helical" evidence="8">
    <location>
        <begin position="117"/>
        <end position="137"/>
    </location>
</feature>
<dbReference type="InterPro" id="IPR005964">
    <property type="entry name" value="Glc/Gal_transptr_bac"/>
</dbReference>
<feature type="transmembrane region" description="Helical" evidence="8">
    <location>
        <begin position="389"/>
        <end position="406"/>
    </location>
</feature>
<feature type="transmembrane region" description="Helical" evidence="8">
    <location>
        <begin position="354"/>
        <end position="377"/>
    </location>
</feature>
<dbReference type="AlphaFoldDB" id="A0A4U1C6F5"/>
<dbReference type="GO" id="GO:0055056">
    <property type="term" value="F:D-glucose transmembrane transporter activity"/>
    <property type="evidence" value="ECO:0007669"/>
    <property type="project" value="InterPro"/>
</dbReference>
<dbReference type="InterPro" id="IPR050375">
    <property type="entry name" value="MFS_TsgA-like"/>
</dbReference>
<feature type="transmembrane region" description="Helical" evidence="8">
    <location>
        <begin position="27"/>
        <end position="50"/>
    </location>
</feature>
<feature type="transmembrane region" description="Helical" evidence="8">
    <location>
        <begin position="92"/>
        <end position="111"/>
    </location>
</feature>
<dbReference type="InterPro" id="IPR011701">
    <property type="entry name" value="MFS"/>
</dbReference>
<comment type="similarity">
    <text evidence="3">Belongs to the major facilitator superfamily. FHS transporter (TC 2.A.1.7) family.</text>
</comment>
<keyword evidence="6 8" id="KW-1133">Transmembrane helix</keyword>
<feature type="transmembrane region" description="Helical" evidence="8">
    <location>
        <begin position="207"/>
        <end position="226"/>
    </location>
</feature>
<dbReference type="GO" id="GO:1904659">
    <property type="term" value="P:D-glucose transmembrane transport"/>
    <property type="evidence" value="ECO:0007669"/>
    <property type="project" value="InterPro"/>
</dbReference>
<evidence type="ECO:0000256" key="4">
    <source>
        <dbReference type="ARBA" id="ARBA00022475"/>
    </source>
</evidence>
<sequence length="458" mass="51071">MSIKTKKSIVQVQVGTLSGRETTISMLILGSLFFVFGFITWVNAILIPYFKIACELTNFQSYLVAFAFYISYFLMSVPSSYLLKAVGFKKGIMYGLWLMAIGVLIFIPAALSRTYEIFLIGLFTIGSGLAILQTAANPYITILGHKERAVQRISMMGICNKGAGILAPLLFASVIFKVTDNELLQQLPFMGEIQKNEVLDELIRRVIVPYAILGVALIGFGIFIRYSPLPEIDTEQESPELLTLNADKKNLFQFPYLILGVLAIFFHVGTQVIAIDTIIGYANSMGIQIMEAKVFPSYTLFSTIVGYVLGIILIPKYISQVNVLRICTSLGAIFTLLIIYAFGTRTILGHTADISIWFVVLLGLANSLVWAGIWPLALNNLGRFTKVGSSALIMALCGSALFPLLYGYVADIYNVRSAYWILFPCYLYLMFYAFYGHKISYWSLRRGKKPVAKFMMSK</sequence>
<dbReference type="NCBIfam" id="TIGR01272">
    <property type="entry name" value="gluP"/>
    <property type="match status" value="1"/>
</dbReference>
<dbReference type="PANTHER" id="PTHR43702">
    <property type="entry name" value="L-FUCOSE-PROTON SYMPORTER"/>
    <property type="match status" value="1"/>
</dbReference>
<comment type="subcellular location">
    <subcellularLocation>
        <location evidence="2">Cell inner membrane</location>
        <topology evidence="2">Multi-pass membrane protein</topology>
    </subcellularLocation>
</comment>
<feature type="transmembrane region" description="Helical" evidence="8">
    <location>
        <begin position="323"/>
        <end position="342"/>
    </location>
</feature>
<comment type="function">
    <text evidence="1">Intake of glucose and galactose.</text>
</comment>
<protein>
    <submittedName>
        <fullName evidence="9">Sugar MFS transporter</fullName>
    </submittedName>
</protein>
<keyword evidence="7 8" id="KW-0472">Membrane</keyword>
<evidence type="ECO:0000313" key="10">
    <source>
        <dbReference type="Proteomes" id="UP000308181"/>
    </source>
</evidence>
<dbReference type="EMBL" id="SWBP01000001">
    <property type="protein sequence ID" value="TKC00204.1"/>
    <property type="molecule type" value="Genomic_DNA"/>
</dbReference>
<keyword evidence="4" id="KW-1003">Cell membrane</keyword>
<dbReference type="Pfam" id="PF07690">
    <property type="entry name" value="MFS_1"/>
    <property type="match status" value="1"/>
</dbReference>
<feature type="transmembrane region" description="Helical" evidence="8">
    <location>
        <begin position="295"/>
        <end position="314"/>
    </location>
</feature>
<evidence type="ECO:0000256" key="1">
    <source>
        <dbReference type="ARBA" id="ARBA00003321"/>
    </source>
</evidence>
<name>A0A4U1C6F5_9SPHI</name>
<dbReference type="CDD" id="cd17394">
    <property type="entry name" value="MFS_FucP_like"/>
    <property type="match status" value="1"/>
</dbReference>
<dbReference type="Proteomes" id="UP000308181">
    <property type="component" value="Unassembled WGS sequence"/>
</dbReference>
<reference evidence="9 10" key="1">
    <citation type="submission" date="2019-04" db="EMBL/GenBank/DDBJ databases">
        <title>Pedobacter sp. AR-3-17 sp. nov., isolated from Arctic soil.</title>
        <authorList>
            <person name="Dahal R.H."/>
            <person name="Kim D.-U."/>
        </authorList>
    </citation>
    <scope>NUCLEOTIDE SEQUENCE [LARGE SCALE GENOMIC DNA]</scope>
    <source>
        <strain evidence="9 10">AR-3-17</strain>
    </source>
</reference>
<feature type="transmembrane region" description="Helical" evidence="8">
    <location>
        <begin position="418"/>
        <end position="436"/>
    </location>
</feature>
<organism evidence="9 10">
    <name type="scientific">Pedobacter cryophilus</name>
    <dbReference type="NCBI Taxonomy" id="2571271"/>
    <lineage>
        <taxon>Bacteria</taxon>
        <taxon>Pseudomonadati</taxon>
        <taxon>Bacteroidota</taxon>
        <taxon>Sphingobacteriia</taxon>
        <taxon>Sphingobacteriales</taxon>
        <taxon>Sphingobacteriaceae</taxon>
        <taxon>Pedobacter</taxon>
    </lineage>
</organism>
<dbReference type="PANTHER" id="PTHR43702:SF12">
    <property type="entry name" value="N-ACETYL GLUCOSAMINE TRANSPORTER NAGP"/>
    <property type="match status" value="1"/>
</dbReference>
<evidence type="ECO:0000256" key="6">
    <source>
        <dbReference type="ARBA" id="ARBA00022989"/>
    </source>
</evidence>
<feature type="transmembrane region" description="Helical" evidence="8">
    <location>
        <begin position="158"/>
        <end position="176"/>
    </location>
</feature>
<evidence type="ECO:0000256" key="2">
    <source>
        <dbReference type="ARBA" id="ARBA00004429"/>
    </source>
</evidence>
<gene>
    <name evidence="9" type="ORF">FA046_00550</name>
</gene>
<dbReference type="SUPFAM" id="SSF103473">
    <property type="entry name" value="MFS general substrate transporter"/>
    <property type="match status" value="1"/>
</dbReference>
<dbReference type="GO" id="GO:0005354">
    <property type="term" value="F:galactose transmembrane transporter activity"/>
    <property type="evidence" value="ECO:0007669"/>
    <property type="project" value="InterPro"/>
</dbReference>
<dbReference type="GO" id="GO:0005886">
    <property type="term" value="C:plasma membrane"/>
    <property type="evidence" value="ECO:0007669"/>
    <property type="project" value="UniProtKB-SubCell"/>
</dbReference>
<dbReference type="RefSeq" id="WP_136824415.1">
    <property type="nucleotide sequence ID" value="NZ_SWBP01000001.1"/>
</dbReference>
<keyword evidence="10" id="KW-1185">Reference proteome</keyword>
<dbReference type="InterPro" id="IPR036259">
    <property type="entry name" value="MFS_trans_sf"/>
</dbReference>